<dbReference type="Gene3D" id="1.10.443.10">
    <property type="entry name" value="Intergrase catalytic core"/>
    <property type="match status" value="1"/>
</dbReference>
<keyword evidence="3" id="KW-0238">DNA-binding</keyword>
<evidence type="ECO:0000313" key="7">
    <source>
        <dbReference type="EMBL" id="CCH28569.1"/>
    </source>
</evidence>
<reference evidence="7 8" key="1">
    <citation type="journal article" date="2012" name="BMC Genomics">
        <title>Complete genome sequence of Saccharothrix espanaensis DSM 44229T and comparison to the other completely sequenced Pseudonocardiaceae.</title>
        <authorList>
            <person name="Strobel T."/>
            <person name="Al-Dilaimi A."/>
            <person name="Blom J."/>
            <person name="Gessner A."/>
            <person name="Kalinowski J."/>
            <person name="Luzhetska M."/>
            <person name="Puhler A."/>
            <person name="Szczepanowski R."/>
            <person name="Bechthold A."/>
            <person name="Ruckert C."/>
        </authorList>
    </citation>
    <scope>NUCLEOTIDE SEQUENCE [LARGE SCALE GENOMIC DNA]</scope>
    <source>
        <strain evidence="8">ATCC 51144 / DSM 44229 / JCM 9112 / NBRC 15066 / NRRL 15764</strain>
    </source>
</reference>
<evidence type="ECO:0000256" key="1">
    <source>
        <dbReference type="ARBA" id="ARBA00008857"/>
    </source>
</evidence>
<dbReference type="InterPro" id="IPR013762">
    <property type="entry name" value="Integrase-like_cat_sf"/>
</dbReference>
<dbReference type="InterPro" id="IPR050808">
    <property type="entry name" value="Phage_Integrase"/>
</dbReference>
<dbReference type="OrthoDB" id="4326943at2"/>
<evidence type="ECO:0000256" key="2">
    <source>
        <dbReference type="ARBA" id="ARBA00022908"/>
    </source>
</evidence>
<gene>
    <name evidence="7" type="ordered locus">BN6_12430</name>
</gene>
<dbReference type="Pfam" id="PF00589">
    <property type="entry name" value="Phage_integrase"/>
    <property type="match status" value="1"/>
</dbReference>
<dbReference type="InterPro" id="IPR011010">
    <property type="entry name" value="DNA_brk_join_enz"/>
</dbReference>
<protein>
    <submittedName>
        <fullName evidence="7">Integrase family protein</fullName>
    </submittedName>
</protein>
<evidence type="ECO:0000313" key="8">
    <source>
        <dbReference type="Proteomes" id="UP000006281"/>
    </source>
</evidence>
<dbReference type="PROSITE" id="PS51898">
    <property type="entry name" value="TYR_RECOMBINASE"/>
    <property type="match status" value="1"/>
</dbReference>
<dbReference type="InterPro" id="IPR002104">
    <property type="entry name" value="Integrase_catalytic"/>
</dbReference>
<sequence>MGRPPMPIGTYGKIRCYQTSTGWRATTYFRDYDGKTRPVERLGKTKAAAERNLKKALTERAGPSGGALNADSRVKQAAELWFTAFQAAADSGTRSPGSAETYRGILDRHVLPGLGELLLREATVSRIDTFLGSVRDLVGVSTAKTARSVVSGVLGLAVRHGALDANPTRETSRLEGGRKKGPRALTLEERTRWLALMDSDERAVRKDVPDLSRFMMATGVRIGEALAVYWDDVDLEAGTVAVDFTVIRVKAAGLVRKSTKTEAGERTLPLPSWAVKVLARRRAATDYPEGPVFPDALGGLRDPSNTRRDLRDARGSDEFVWVTSHVFRKTAATILDEANLTARLIADQLGHSRPSMTQDVYLGRKAVDRRTAEALECAFGVPENGDEEAQESTSDGESSPAA</sequence>
<dbReference type="EMBL" id="HE804045">
    <property type="protein sequence ID" value="CCH28569.1"/>
    <property type="molecule type" value="Genomic_DNA"/>
</dbReference>
<dbReference type="GO" id="GO:0003677">
    <property type="term" value="F:DNA binding"/>
    <property type="evidence" value="ECO:0007669"/>
    <property type="project" value="UniProtKB-KW"/>
</dbReference>
<dbReference type="STRING" id="1179773.BN6_12430"/>
<dbReference type="Proteomes" id="UP000006281">
    <property type="component" value="Chromosome"/>
</dbReference>
<dbReference type="GO" id="GO:0015074">
    <property type="term" value="P:DNA integration"/>
    <property type="evidence" value="ECO:0007669"/>
    <property type="project" value="UniProtKB-KW"/>
</dbReference>
<dbReference type="PATRIC" id="fig|1179773.3.peg.1248"/>
<organism evidence="7 8">
    <name type="scientific">Saccharothrix espanaensis (strain ATCC 51144 / DSM 44229 / JCM 9112 / NBRC 15066 / NRRL 15764)</name>
    <dbReference type="NCBI Taxonomy" id="1179773"/>
    <lineage>
        <taxon>Bacteria</taxon>
        <taxon>Bacillati</taxon>
        <taxon>Actinomycetota</taxon>
        <taxon>Actinomycetes</taxon>
        <taxon>Pseudonocardiales</taxon>
        <taxon>Pseudonocardiaceae</taxon>
        <taxon>Saccharothrix</taxon>
    </lineage>
</organism>
<dbReference type="KEGG" id="sesp:BN6_12430"/>
<name>K0JUX6_SACES</name>
<comment type="similarity">
    <text evidence="1">Belongs to the 'phage' integrase family.</text>
</comment>
<dbReference type="Gene3D" id="1.10.150.130">
    <property type="match status" value="1"/>
</dbReference>
<dbReference type="Pfam" id="PF22022">
    <property type="entry name" value="Phage_int_M"/>
    <property type="match status" value="1"/>
</dbReference>
<dbReference type="InterPro" id="IPR010998">
    <property type="entry name" value="Integrase_recombinase_N"/>
</dbReference>
<dbReference type="SUPFAM" id="SSF56349">
    <property type="entry name" value="DNA breaking-rejoining enzymes"/>
    <property type="match status" value="1"/>
</dbReference>
<dbReference type="PANTHER" id="PTHR30629">
    <property type="entry name" value="PROPHAGE INTEGRASE"/>
    <property type="match status" value="1"/>
</dbReference>
<evidence type="ECO:0000256" key="3">
    <source>
        <dbReference type="ARBA" id="ARBA00023125"/>
    </source>
</evidence>
<evidence type="ECO:0000259" key="6">
    <source>
        <dbReference type="PROSITE" id="PS51898"/>
    </source>
</evidence>
<dbReference type="CDD" id="cd01189">
    <property type="entry name" value="INT_ICEBs1_C_like"/>
    <property type="match status" value="1"/>
</dbReference>
<proteinExistence type="inferred from homology"/>
<feature type="region of interest" description="Disordered" evidence="5">
    <location>
        <begin position="380"/>
        <end position="402"/>
    </location>
</feature>
<feature type="domain" description="Tyr recombinase" evidence="6">
    <location>
        <begin position="180"/>
        <end position="376"/>
    </location>
</feature>
<dbReference type="GO" id="GO:0006310">
    <property type="term" value="P:DNA recombination"/>
    <property type="evidence" value="ECO:0007669"/>
    <property type="project" value="UniProtKB-KW"/>
</dbReference>
<dbReference type="PANTHER" id="PTHR30629:SF2">
    <property type="entry name" value="PROPHAGE INTEGRASE INTS-RELATED"/>
    <property type="match status" value="1"/>
</dbReference>
<dbReference type="HOGENOM" id="CLU_027562_17_1_11"/>
<dbReference type="InterPro" id="IPR053876">
    <property type="entry name" value="Phage_int_M"/>
</dbReference>
<evidence type="ECO:0000256" key="4">
    <source>
        <dbReference type="ARBA" id="ARBA00023172"/>
    </source>
</evidence>
<feature type="compositionally biased region" description="Polar residues" evidence="5">
    <location>
        <begin position="391"/>
        <end position="402"/>
    </location>
</feature>
<dbReference type="eggNOG" id="COG0582">
    <property type="taxonomic scope" value="Bacteria"/>
</dbReference>
<dbReference type="BioCyc" id="SESP1179773:BN6_RS06110-MONOMER"/>
<dbReference type="AlphaFoldDB" id="K0JUX6"/>
<keyword evidence="8" id="KW-1185">Reference proteome</keyword>
<keyword evidence="2" id="KW-0229">DNA integration</keyword>
<keyword evidence="4" id="KW-0233">DNA recombination</keyword>
<accession>K0JUX6</accession>
<evidence type="ECO:0000256" key="5">
    <source>
        <dbReference type="SAM" id="MobiDB-lite"/>
    </source>
</evidence>